<accession>A0A9P6CLG0</accession>
<organism evidence="2 3">
    <name type="scientific">Pholiota conissans</name>
    <dbReference type="NCBI Taxonomy" id="109636"/>
    <lineage>
        <taxon>Eukaryota</taxon>
        <taxon>Fungi</taxon>
        <taxon>Dikarya</taxon>
        <taxon>Basidiomycota</taxon>
        <taxon>Agaricomycotina</taxon>
        <taxon>Agaricomycetes</taxon>
        <taxon>Agaricomycetidae</taxon>
        <taxon>Agaricales</taxon>
        <taxon>Agaricineae</taxon>
        <taxon>Strophariaceae</taxon>
        <taxon>Pholiota</taxon>
    </lineage>
</organism>
<protein>
    <submittedName>
        <fullName evidence="2">Uncharacterized protein</fullName>
    </submittedName>
</protein>
<reference evidence="2" key="1">
    <citation type="submission" date="2020-11" db="EMBL/GenBank/DDBJ databases">
        <authorList>
            <consortium name="DOE Joint Genome Institute"/>
            <person name="Ahrendt S."/>
            <person name="Riley R."/>
            <person name="Andreopoulos W."/>
            <person name="Labutti K."/>
            <person name="Pangilinan J."/>
            <person name="Ruiz-Duenas F.J."/>
            <person name="Barrasa J.M."/>
            <person name="Sanchez-Garcia M."/>
            <person name="Camarero S."/>
            <person name="Miyauchi S."/>
            <person name="Serrano A."/>
            <person name="Linde D."/>
            <person name="Babiker R."/>
            <person name="Drula E."/>
            <person name="Ayuso-Fernandez I."/>
            <person name="Pacheco R."/>
            <person name="Padilla G."/>
            <person name="Ferreira P."/>
            <person name="Barriuso J."/>
            <person name="Kellner H."/>
            <person name="Castanera R."/>
            <person name="Alfaro M."/>
            <person name="Ramirez L."/>
            <person name="Pisabarro A.G."/>
            <person name="Kuo A."/>
            <person name="Tritt A."/>
            <person name="Lipzen A."/>
            <person name="He G."/>
            <person name="Yan M."/>
            <person name="Ng V."/>
            <person name="Cullen D."/>
            <person name="Martin F."/>
            <person name="Rosso M.-N."/>
            <person name="Henrissat B."/>
            <person name="Hibbett D."/>
            <person name="Martinez A.T."/>
            <person name="Grigoriev I.V."/>
        </authorList>
    </citation>
    <scope>NUCLEOTIDE SEQUENCE</scope>
    <source>
        <strain evidence="2">CIRM-BRFM 674</strain>
    </source>
</reference>
<dbReference type="EMBL" id="MU155906">
    <property type="protein sequence ID" value="KAF9470617.1"/>
    <property type="molecule type" value="Genomic_DNA"/>
</dbReference>
<proteinExistence type="predicted"/>
<feature type="non-terminal residue" evidence="2">
    <location>
        <position position="110"/>
    </location>
</feature>
<feature type="region of interest" description="Disordered" evidence="1">
    <location>
        <begin position="86"/>
        <end position="110"/>
    </location>
</feature>
<comment type="caution">
    <text evidence="2">The sequence shown here is derived from an EMBL/GenBank/DDBJ whole genome shotgun (WGS) entry which is preliminary data.</text>
</comment>
<feature type="compositionally biased region" description="Basic and acidic residues" evidence="1">
    <location>
        <begin position="86"/>
        <end position="96"/>
    </location>
</feature>
<keyword evidence="3" id="KW-1185">Reference proteome</keyword>
<dbReference type="AlphaFoldDB" id="A0A9P6CLG0"/>
<evidence type="ECO:0000313" key="2">
    <source>
        <dbReference type="EMBL" id="KAF9470617.1"/>
    </source>
</evidence>
<sequence length="110" mass="12089">MYAVRLSLPPLFLSFSLVSRMKSDPNSDARTATLPVRQTTTHISHAVHSTGWGGAGNIYSGDEMLAMPRRLREPLLCAKPAVGRHSVEHDEYESMGRSEVGNIVHDTGKE</sequence>
<name>A0A9P6CLG0_9AGAR</name>
<dbReference type="Proteomes" id="UP000807469">
    <property type="component" value="Unassembled WGS sequence"/>
</dbReference>
<dbReference type="OrthoDB" id="2537432at2759"/>
<gene>
    <name evidence="2" type="ORF">BDN70DRAFT_888930</name>
</gene>
<evidence type="ECO:0000256" key="1">
    <source>
        <dbReference type="SAM" id="MobiDB-lite"/>
    </source>
</evidence>
<evidence type="ECO:0000313" key="3">
    <source>
        <dbReference type="Proteomes" id="UP000807469"/>
    </source>
</evidence>